<dbReference type="InterPro" id="IPR037171">
    <property type="entry name" value="NagB/RpiA_transferase-like"/>
</dbReference>
<dbReference type="AlphaFoldDB" id="A0A1H4A9V0"/>
<dbReference type="InterPro" id="IPR004165">
    <property type="entry name" value="CoA_trans_fam_I"/>
</dbReference>
<dbReference type="STRING" id="571932.SAMN05421743_10424"/>
<dbReference type="InterPro" id="IPR012792">
    <property type="entry name" value="3-oxoacid_CoA-transf_A"/>
</dbReference>
<keyword evidence="1 2" id="KW-0808">Transferase</keyword>
<dbReference type="EMBL" id="FNQR01000004">
    <property type="protein sequence ID" value="SEA32558.1"/>
    <property type="molecule type" value="Genomic_DNA"/>
</dbReference>
<evidence type="ECO:0000313" key="3">
    <source>
        <dbReference type="Proteomes" id="UP000198584"/>
    </source>
</evidence>
<protein>
    <submittedName>
        <fullName evidence="2">3-oxoacid CoA-transferase subunit A</fullName>
    </submittedName>
</protein>
<proteinExistence type="predicted"/>
<dbReference type="NCBIfam" id="TIGR02429">
    <property type="entry name" value="pcaI_scoA_fam"/>
    <property type="match status" value="1"/>
</dbReference>
<organism evidence="2 3">
    <name type="scientific">Thalassobacillus cyri</name>
    <dbReference type="NCBI Taxonomy" id="571932"/>
    <lineage>
        <taxon>Bacteria</taxon>
        <taxon>Bacillati</taxon>
        <taxon>Bacillota</taxon>
        <taxon>Bacilli</taxon>
        <taxon>Bacillales</taxon>
        <taxon>Bacillaceae</taxon>
        <taxon>Thalassobacillus</taxon>
    </lineage>
</organism>
<dbReference type="InterPro" id="IPR004163">
    <property type="entry name" value="CoA_transf_BS"/>
</dbReference>
<evidence type="ECO:0000313" key="2">
    <source>
        <dbReference type="EMBL" id="SEA32558.1"/>
    </source>
</evidence>
<dbReference type="PANTHER" id="PTHR13707:SF57">
    <property type="entry name" value="SUCCINYL-COA:3-KETOACID COENZYME A TRANSFERASE SUBUNIT B-RELATED"/>
    <property type="match status" value="1"/>
</dbReference>
<dbReference type="Gene3D" id="3.40.1080.10">
    <property type="entry name" value="Glutaconate Coenzyme A-transferase"/>
    <property type="match status" value="1"/>
</dbReference>
<name>A0A1H4A9V0_9BACI</name>
<dbReference type="Proteomes" id="UP000198584">
    <property type="component" value="Unassembled WGS sequence"/>
</dbReference>
<gene>
    <name evidence="2" type="ORF">SAMN05421743_10424</name>
</gene>
<dbReference type="GO" id="GO:0008410">
    <property type="term" value="F:CoA-transferase activity"/>
    <property type="evidence" value="ECO:0007669"/>
    <property type="project" value="InterPro"/>
</dbReference>
<dbReference type="PANTHER" id="PTHR13707">
    <property type="entry name" value="KETOACID-COENZYME A TRANSFERASE"/>
    <property type="match status" value="1"/>
</dbReference>
<sequence length="242" mass="25792">MEKLIKPIKAISYIKNGDSILVGGFGVSGTPLTILDEIASSDLKDLTAVSNNLGEKGKGLGKLLDAGNLKKAVGSYFTTGRHAVEAWLEGRLEIELVPQGTLAEALRCGGAGIGGFYTKTSVGTKLAENKEKKVIDGEEYVFEKAIKGDVALIKASRSDTLGNLTYDKTALNFNHVMATAGKTVIVEVDEIVEAGEIEPQDIITPHLYVDYIVENKYIKKGGEYIEPSNSAENSKKGVGTIG</sequence>
<reference evidence="2 3" key="1">
    <citation type="submission" date="2016-10" db="EMBL/GenBank/DDBJ databases">
        <authorList>
            <person name="de Groot N.N."/>
        </authorList>
    </citation>
    <scope>NUCLEOTIDE SEQUENCE [LARGE SCALE GENOMIC DNA]</scope>
    <source>
        <strain evidence="2 3">CCM7597</strain>
    </source>
</reference>
<dbReference type="SUPFAM" id="SSF100950">
    <property type="entry name" value="NagB/RpiA/CoA transferase-like"/>
    <property type="match status" value="1"/>
</dbReference>
<dbReference type="RefSeq" id="WP_093043476.1">
    <property type="nucleotide sequence ID" value="NZ_FNQR01000004.1"/>
</dbReference>
<dbReference type="SMART" id="SM00882">
    <property type="entry name" value="CoA_trans"/>
    <property type="match status" value="1"/>
</dbReference>
<dbReference type="OrthoDB" id="9777193at2"/>
<keyword evidence="3" id="KW-1185">Reference proteome</keyword>
<accession>A0A1H4A9V0</accession>
<evidence type="ECO:0000256" key="1">
    <source>
        <dbReference type="ARBA" id="ARBA00022679"/>
    </source>
</evidence>
<dbReference type="Pfam" id="PF01144">
    <property type="entry name" value="CoA_trans"/>
    <property type="match status" value="1"/>
</dbReference>
<dbReference type="PROSITE" id="PS01273">
    <property type="entry name" value="COA_TRANSF_1"/>
    <property type="match status" value="1"/>
</dbReference>